<evidence type="ECO:0000313" key="9">
    <source>
        <dbReference type="Proteomes" id="UP000013827"/>
    </source>
</evidence>
<dbReference type="Gene3D" id="3.50.50.100">
    <property type="match status" value="1"/>
</dbReference>
<dbReference type="EnsemblProtists" id="EOD09239">
    <property type="protein sequence ID" value="EOD09239"/>
    <property type="gene ID" value="EMIHUDRAFT_428171"/>
</dbReference>
<proteinExistence type="inferred from homology"/>
<keyword evidence="3" id="KW-0274">FAD</keyword>
<dbReference type="eggNOG" id="KOG2495">
    <property type="taxonomic scope" value="Eukaryota"/>
</dbReference>
<evidence type="ECO:0000256" key="3">
    <source>
        <dbReference type="ARBA" id="ARBA00022827"/>
    </source>
</evidence>
<keyword evidence="4" id="KW-0560">Oxidoreductase</keyword>
<dbReference type="GO" id="GO:0005739">
    <property type="term" value="C:mitochondrion"/>
    <property type="evidence" value="ECO:0007669"/>
    <property type="project" value="TreeGrafter"/>
</dbReference>
<organism evidence="8 9">
    <name type="scientific">Emiliania huxleyi (strain CCMP1516)</name>
    <dbReference type="NCBI Taxonomy" id="280463"/>
    <lineage>
        <taxon>Eukaryota</taxon>
        <taxon>Haptista</taxon>
        <taxon>Haptophyta</taxon>
        <taxon>Prymnesiophyceae</taxon>
        <taxon>Isochrysidales</taxon>
        <taxon>Noelaerhabdaceae</taxon>
        <taxon>Emiliania</taxon>
    </lineage>
</organism>
<dbReference type="Pfam" id="PF07992">
    <property type="entry name" value="Pyr_redox_2"/>
    <property type="match status" value="1"/>
</dbReference>
<keyword evidence="5" id="KW-0520">NAD</keyword>
<sequence>MKAPEAELRKNLEARNAVTEEPGRRGRFSKAWSTLEKDADWLGFVGGRCLDALDDSLFRGGYLSSGSPPQGQRPRVVVLGSGWGANAVLSQLKNAACDVTVVSPRNYFLFTPMLAGAALGTLEPRSIIEPIREANPTATYFEAEATAIDTVSKVVTCESVVCEGVSCELRDFEVPYDLLVVAVGASTNTFGVKGVKEHCLFMKQLSDAIAFREQLGYAFEQASLPGLSEEQRREKLTFVVIGAGPTGVELCGELRDFVAQDVPRLYEDLQRFVRVVLLEASDKVLMAFDGDLQEAALQKLRSDEQGIAIDVRLSAGVREVTEEEVLLSDGSSIRYALSLWAAGIGTLDFVRRTAEALPAQAAHADEARGRLAVDSWLRVAGAPGVFAFGDCAHVVGSPYPATAQVASQAGTYLGRLVADGYDFGGGDGPPKLTPGAPGERTLRHGLSSLARSKEGLAPPFTFLNLGILAYVGKSEALVQIAVGGDEGGKKVKGAGEAGFALWRSVYLSKQYGLRNRILVAVDWAKARVFGRDLSRL</sequence>
<evidence type="ECO:0000259" key="6">
    <source>
        <dbReference type="Pfam" id="PF07992"/>
    </source>
</evidence>
<evidence type="ECO:0000256" key="2">
    <source>
        <dbReference type="ARBA" id="ARBA00022630"/>
    </source>
</evidence>
<dbReference type="PANTHER" id="PTHR43706">
    <property type="entry name" value="NADH DEHYDROGENASE"/>
    <property type="match status" value="1"/>
</dbReference>
<dbReference type="SUPFAM" id="SSF51905">
    <property type="entry name" value="FAD/NAD(P)-binding domain"/>
    <property type="match status" value="2"/>
</dbReference>
<reference evidence="8" key="2">
    <citation type="submission" date="2024-10" db="UniProtKB">
        <authorList>
            <consortium name="EnsemblProtists"/>
        </authorList>
    </citation>
    <scope>IDENTIFICATION</scope>
</reference>
<evidence type="ECO:0000256" key="5">
    <source>
        <dbReference type="ARBA" id="ARBA00023027"/>
    </source>
</evidence>
<evidence type="ECO:0000256" key="4">
    <source>
        <dbReference type="ARBA" id="ARBA00023002"/>
    </source>
</evidence>
<name>A0A0D3IDA4_EMIH1</name>
<dbReference type="RefSeq" id="XP_005761668.1">
    <property type="nucleotide sequence ID" value="XM_005761611.1"/>
</dbReference>
<evidence type="ECO:0000259" key="7">
    <source>
        <dbReference type="Pfam" id="PF22366"/>
    </source>
</evidence>
<dbReference type="Pfam" id="PF22366">
    <property type="entry name" value="NDH2_C"/>
    <property type="match status" value="1"/>
</dbReference>
<accession>A0A0D3IDA4</accession>
<dbReference type="OMA" id="DHCIFLD"/>
<feature type="domain" description="External alternative NADH-ubiquinone oxidoreductase-like C-terminal" evidence="7">
    <location>
        <begin position="465"/>
        <end position="532"/>
    </location>
</feature>
<evidence type="ECO:0000256" key="1">
    <source>
        <dbReference type="ARBA" id="ARBA00005272"/>
    </source>
</evidence>
<dbReference type="GO" id="GO:0003954">
    <property type="term" value="F:NADH dehydrogenase activity"/>
    <property type="evidence" value="ECO:0007669"/>
    <property type="project" value="InterPro"/>
</dbReference>
<dbReference type="HOGENOM" id="CLU_021377_1_0_1"/>
<dbReference type="STRING" id="2903.R1DKF7"/>
<dbReference type="InterPro" id="IPR054585">
    <property type="entry name" value="NDH2-like_C"/>
</dbReference>
<evidence type="ECO:0000313" key="8">
    <source>
        <dbReference type="EnsemblProtists" id="EOD09239"/>
    </source>
</evidence>
<dbReference type="InterPro" id="IPR045024">
    <property type="entry name" value="NDH-2"/>
</dbReference>
<dbReference type="AlphaFoldDB" id="A0A0D3IDA4"/>
<dbReference type="InterPro" id="IPR023753">
    <property type="entry name" value="FAD/NAD-binding_dom"/>
</dbReference>
<reference evidence="9" key="1">
    <citation type="journal article" date="2013" name="Nature">
        <title>Pan genome of the phytoplankton Emiliania underpins its global distribution.</title>
        <authorList>
            <person name="Read B.A."/>
            <person name="Kegel J."/>
            <person name="Klute M.J."/>
            <person name="Kuo A."/>
            <person name="Lefebvre S.C."/>
            <person name="Maumus F."/>
            <person name="Mayer C."/>
            <person name="Miller J."/>
            <person name="Monier A."/>
            <person name="Salamov A."/>
            <person name="Young J."/>
            <person name="Aguilar M."/>
            <person name="Claverie J.M."/>
            <person name="Frickenhaus S."/>
            <person name="Gonzalez K."/>
            <person name="Herman E.K."/>
            <person name="Lin Y.C."/>
            <person name="Napier J."/>
            <person name="Ogata H."/>
            <person name="Sarno A.F."/>
            <person name="Shmutz J."/>
            <person name="Schroeder D."/>
            <person name="de Vargas C."/>
            <person name="Verret F."/>
            <person name="von Dassow P."/>
            <person name="Valentin K."/>
            <person name="Van de Peer Y."/>
            <person name="Wheeler G."/>
            <person name="Dacks J.B."/>
            <person name="Delwiche C.F."/>
            <person name="Dyhrman S.T."/>
            <person name="Glockner G."/>
            <person name="John U."/>
            <person name="Richards T."/>
            <person name="Worden A.Z."/>
            <person name="Zhang X."/>
            <person name="Grigoriev I.V."/>
            <person name="Allen A.E."/>
            <person name="Bidle K."/>
            <person name="Borodovsky M."/>
            <person name="Bowler C."/>
            <person name="Brownlee C."/>
            <person name="Cock J.M."/>
            <person name="Elias M."/>
            <person name="Gladyshev V.N."/>
            <person name="Groth M."/>
            <person name="Guda C."/>
            <person name="Hadaegh A."/>
            <person name="Iglesias-Rodriguez M.D."/>
            <person name="Jenkins J."/>
            <person name="Jones B.M."/>
            <person name="Lawson T."/>
            <person name="Leese F."/>
            <person name="Lindquist E."/>
            <person name="Lobanov A."/>
            <person name="Lomsadze A."/>
            <person name="Malik S.B."/>
            <person name="Marsh M.E."/>
            <person name="Mackinder L."/>
            <person name="Mock T."/>
            <person name="Mueller-Roeber B."/>
            <person name="Pagarete A."/>
            <person name="Parker M."/>
            <person name="Probert I."/>
            <person name="Quesneville H."/>
            <person name="Raines C."/>
            <person name="Rensing S.A."/>
            <person name="Riano-Pachon D.M."/>
            <person name="Richier S."/>
            <person name="Rokitta S."/>
            <person name="Shiraiwa Y."/>
            <person name="Soanes D.M."/>
            <person name="van der Giezen M."/>
            <person name="Wahlund T.M."/>
            <person name="Williams B."/>
            <person name="Wilson W."/>
            <person name="Wolfe G."/>
            <person name="Wurch L.L."/>
        </authorList>
    </citation>
    <scope>NUCLEOTIDE SEQUENCE</scope>
</reference>
<dbReference type="GeneID" id="17255380"/>
<evidence type="ECO:0008006" key="10">
    <source>
        <dbReference type="Google" id="ProtNLM"/>
    </source>
</evidence>
<dbReference type="KEGG" id="ehx:EMIHUDRAFT_428171"/>
<keyword evidence="2" id="KW-0285">Flavoprotein</keyword>
<dbReference type="InterPro" id="IPR036188">
    <property type="entry name" value="FAD/NAD-bd_sf"/>
</dbReference>
<protein>
    <recommendedName>
        <fullName evidence="10">FAD/NAD(P)-binding domain-containing protein</fullName>
    </recommendedName>
</protein>
<dbReference type="PANTHER" id="PTHR43706:SF38">
    <property type="entry name" value="FAD_NAD(P)-BINDING DOMAIN-CONTAINING PROTEIN"/>
    <property type="match status" value="1"/>
</dbReference>
<feature type="domain" description="FAD/NAD(P)-binding" evidence="6">
    <location>
        <begin position="75"/>
        <end position="410"/>
    </location>
</feature>
<dbReference type="Proteomes" id="UP000013827">
    <property type="component" value="Unassembled WGS sequence"/>
</dbReference>
<dbReference type="PRINTS" id="PR00368">
    <property type="entry name" value="FADPNR"/>
</dbReference>
<dbReference type="PaxDb" id="2903-EOD09239"/>
<comment type="similarity">
    <text evidence="1">Belongs to the NADH dehydrogenase family.</text>
</comment>
<keyword evidence="9" id="KW-1185">Reference proteome</keyword>